<name>A0A8J3NTY2_9ACTN</name>
<feature type="compositionally biased region" description="Polar residues" evidence="1">
    <location>
        <begin position="84"/>
        <end position="107"/>
    </location>
</feature>
<evidence type="ECO:0000313" key="3">
    <source>
        <dbReference type="EMBL" id="GIF92470.1"/>
    </source>
</evidence>
<proteinExistence type="predicted"/>
<keyword evidence="2" id="KW-1133">Transmembrane helix</keyword>
<evidence type="ECO:0000256" key="2">
    <source>
        <dbReference type="SAM" id="Phobius"/>
    </source>
</evidence>
<evidence type="ECO:0000256" key="1">
    <source>
        <dbReference type="SAM" id="MobiDB-lite"/>
    </source>
</evidence>
<comment type="caution">
    <text evidence="3">The sequence shown here is derived from an EMBL/GenBank/DDBJ whole genome shotgun (WGS) entry which is preliminary data.</text>
</comment>
<dbReference type="AlphaFoldDB" id="A0A8J3NTY2"/>
<keyword evidence="2" id="KW-0812">Transmembrane</keyword>
<accession>A0A8J3NTY2</accession>
<evidence type="ECO:0000313" key="4">
    <source>
        <dbReference type="Proteomes" id="UP000619293"/>
    </source>
</evidence>
<sequence>MRDDISQQLDGFGADMPAMTWASPEEIRGRGERRRRVRAAGMTTAAVVATVLVAGTAFALGARPGDPAPPATTATPAVSAVPRINTSPSARPALTSPSAGPSVPGSTSADLVIPAGAMLRASDAGPSYRVVDGEYMGENYRYVTGLCQEKGQWDGEPSAPTGTRPLGAFRQQVLASDKLRMQLVQQVDGYGSAELARARMAHERAGFEHCAKVDHRETHVTFDVVRRGFAGAESLMVLQSPNVLLVLVRVDRMYTEISIFYPGTPSAVSMATAGNLAEAAVARICAATTAC</sequence>
<feature type="region of interest" description="Disordered" evidence="1">
    <location>
        <begin position="64"/>
        <end position="107"/>
    </location>
</feature>
<dbReference type="Proteomes" id="UP000619293">
    <property type="component" value="Unassembled WGS sequence"/>
</dbReference>
<feature type="transmembrane region" description="Helical" evidence="2">
    <location>
        <begin position="37"/>
        <end position="60"/>
    </location>
</feature>
<organism evidence="3 4">
    <name type="scientific">Catellatospora chokoriensis</name>
    <dbReference type="NCBI Taxonomy" id="310353"/>
    <lineage>
        <taxon>Bacteria</taxon>
        <taxon>Bacillati</taxon>
        <taxon>Actinomycetota</taxon>
        <taxon>Actinomycetes</taxon>
        <taxon>Micromonosporales</taxon>
        <taxon>Micromonosporaceae</taxon>
        <taxon>Catellatospora</taxon>
    </lineage>
</organism>
<evidence type="ECO:0008006" key="5">
    <source>
        <dbReference type="Google" id="ProtNLM"/>
    </source>
</evidence>
<protein>
    <recommendedName>
        <fullName evidence="5">PknH-like extracellular domain-containing protein</fullName>
    </recommendedName>
</protein>
<keyword evidence="2" id="KW-0472">Membrane</keyword>
<reference evidence="3 4" key="1">
    <citation type="submission" date="2021-01" db="EMBL/GenBank/DDBJ databases">
        <title>Whole genome shotgun sequence of Catellatospora chokoriensis NBRC 107358.</title>
        <authorList>
            <person name="Komaki H."/>
            <person name="Tamura T."/>
        </authorList>
    </citation>
    <scope>NUCLEOTIDE SEQUENCE [LARGE SCALE GENOMIC DNA]</scope>
    <source>
        <strain evidence="3 4">NBRC 107358</strain>
    </source>
</reference>
<keyword evidence="4" id="KW-1185">Reference proteome</keyword>
<dbReference type="RefSeq" id="WP_191838563.1">
    <property type="nucleotide sequence ID" value="NZ_BAAALB010000005.1"/>
</dbReference>
<gene>
    <name evidence="3" type="ORF">Cch02nite_59140</name>
</gene>
<dbReference type="EMBL" id="BONG01000046">
    <property type="protein sequence ID" value="GIF92470.1"/>
    <property type="molecule type" value="Genomic_DNA"/>
</dbReference>
<feature type="compositionally biased region" description="Low complexity" evidence="1">
    <location>
        <begin position="71"/>
        <end position="82"/>
    </location>
</feature>